<keyword evidence="2" id="KW-1185">Reference proteome</keyword>
<evidence type="ECO:0000313" key="1">
    <source>
        <dbReference type="EMBL" id="BAT87357.1"/>
    </source>
</evidence>
<protein>
    <submittedName>
        <fullName evidence="1">Uncharacterized protein</fullName>
    </submittedName>
</protein>
<dbReference type="AlphaFoldDB" id="A0A0S3S3I0"/>
<dbReference type="EMBL" id="AP015038">
    <property type="protein sequence ID" value="BAT87357.1"/>
    <property type="molecule type" value="Genomic_DNA"/>
</dbReference>
<evidence type="ECO:0000313" key="2">
    <source>
        <dbReference type="Proteomes" id="UP000291084"/>
    </source>
</evidence>
<sequence length="90" mass="9990">MGKVIFEESSGVLTMSLVICLQLRQTPAQATTLFRGGHVSSEASIRRRTSRRSSWGMLAQQLCLMLSPTHSSCSCTTRCDRDLMLLIMPI</sequence>
<dbReference type="Proteomes" id="UP000291084">
    <property type="component" value="Chromosome 5"/>
</dbReference>
<accession>A0A0S3S3I0</accession>
<gene>
    <name evidence="1" type="primary">Vigan.05G071700</name>
    <name evidence="1" type="ORF">VIGAN_05071700</name>
</gene>
<reference evidence="1 2" key="1">
    <citation type="journal article" date="2015" name="Sci. Rep.">
        <title>The power of single molecule real-time sequencing technology in the de novo assembly of a eukaryotic genome.</title>
        <authorList>
            <person name="Sakai H."/>
            <person name="Naito K."/>
            <person name="Ogiso-Tanaka E."/>
            <person name="Takahashi Y."/>
            <person name="Iseki K."/>
            <person name="Muto C."/>
            <person name="Satou K."/>
            <person name="Teruya K."/>
            <person name="Shiroma A."/>
            <person name="Shimoji M."/>
            <person name="Hirano T."/>
            <person name="Itoh T."/>
            <person name="Kaga A."/>
            <person name="Tomooka N."/>
        </authorList>
    </citation>
    <scope>NUCLEOTIDE SEQUENCE [LARGE SCALE GENOMIC DNA]</scope>
    <source>
        <strain evidence="2">cv. Shumari</strain>
    </source>
</reference>
<proteinExistence type="predicted"/>
<organism evidence="1 2">
    <name type="scientific">Vigna angularis var. angularis</name>
    <dbReference type="NCBI Taxonomy" id="157739"/>
    <lineage>
        <taxon>Eukaryota</taxon>
        <taxon>Viridiplantae</taxon>
        <taxon>Streptophyta</taxon>
        <taxon>Embryophyta</taxon>
        <taxon>Tracheophyta</taxon>
        <taxon>Spermatophyta</taxon>
        <taxon>Magnoliopsida</taxon>
        <taxon>eudicotyledons</taxon>
        <taxon>Gunneridae</taxon>
        <taxon>Pentapetalae</taxon>
        <taxon>rosids</taxon>
        <taxon>fabids</taxon>
        <taxon>Fabales</taxon>
        <taxon>Fabaceae</taxon>
        <taxon>Papilionoideae</taxon>
        <taxon>50 kb inversion clade</taxon>
        <taxon>NPAAA clade</taxon>
        <taxon>indigoferoid/millettioid clade</taxon>
        <taxon>Phaseoleae</taxon>
        <taxon>Vigna</taxon>
    </lineage>
</organism>
<name>A0A0S3S3I0_PHAAN</name>